<keyword evidence="2" id="KW-1185">Reference proteome</keyword>
<comment type="caution">
    <text evidence="1">The sequence shown here is derived from an EMBL/GenBank/DDBJ whole genome shotgun (WGS) entry which is preliminary data.</text>
</comment>
<proteinExistence type="predicted"/>
<accession>A0AAV7N3A7</accession>
<dbReference type="Proteomes" id="UP001066276">
    <property type="component" value="Chromosome 9"/>
</dbReference>
<gene>
    <name evidence="1" type="ORF">NDU88_007079</name>
</gene>
<name>A0AAV7N3A7_PLEWA</name>
<protein>
    <submittedName>
        <fullName evidence="1">Uncharacterized protein</fullName>
    </submittedName>
</protein>
<organism evidence="1 2">
    <name type="scientific">Pleurodeles waltl</name>
    <name type="common">Iberian ribbed newt</name>
    <dbReference type="NCBI Taxonomy" id="8319"/>
    <lineage>
        <taxon>Eukaryota</taxon>
        <taxon>Metazoa</taxon>
        <taxon>Chordata</taxon>
        <taxon>Craniata</taxon>
        <taxon>Vertebrata</taxon>
        <taxon>Euteleostomi</taxon>
        <taxon>Amphibia</taxon>
        <taxon>Batrachia</taxon>
        <taxon>Caudata</taxon>
        <taxon>Salamandroidea</taxon>
        <taxon>Salamandridae</taxon>
        <taxon>Pleurodelinae</taxon>
        <taxon>Pleurodeles</taxon>
    </lineage>
</organism>
<dbReference type="EMBL" id="JANPWB010000013">
    <property type="protein sequence ID" value="KAJ1109719.1"/>
    <property type="molecule type" value="Genomic_DNA"/>
</dbReference>
<dbReference type="AlphaFoldDB" id="A0AAV7N3A7"/>
<evidence type="ECO:0000313" key="1">
    <source>
        <dbReference type="EMBL" id="KAJ1109719.1"/>
    </source>
</evidence>
<reference evidence="1" key="1">
    <citation type="journal article" date="2022" name="bioRxiv">
        <title>Sequencing and chromosome-scale assembly of the giantPleurodeles waltlgenome.</title>
        <authorList>
            <person name="Brown T."/>
            <person name="Elewa A."/>
            <person name="Iarovenko S."/>
            <person name="Subramanian E."/>
            <person name="Araus A.J."/>
            <person name="Petzold A."/>
            <person name="Susuki M."/>
            <person name="Suzuki K.-i.T."/>
            <person name="Hayashi T."/>
            <person name="Toyoda A."/>
            <person name="Oliveira C."/>
            <person name="Osipova E."/>
            <person name="Leigh N.D."/>
            <person name="Simon A."/>
            <person name="Yun M.H."/>
        </authorList>
    </citation>
    <scope>NUCLEOTIDE SEQUENCE</scope>
    <source>
        <strain evidence="1">20211129_DDA</strain>
        <tissue evidence="1">Liver</tissue>
    </source>
</reference>
<evidence type="ECO:0000313" key="2">
    <source>
        <dbReference type="Proteomes" id="UP001066276"/>
    </source>
</evidence>
<sequence>MPSPLPRHQTHMGGPGEALVMPATAEEPLCTELLAANQGARVAQEGNIEMVAVEVNLLRTDLGKVSDKVKVAEGSIVDLQTQR</sequence>